<sequence>MVRKVLGPGDSAVFFREHAEGGHFPAFEVPDLFVDDIRAFFRTLRH</sequence>
<organism evidence="1 2">
    <name type="scientific">Streptomyces albireticuli</name>
    <dbReference type="NCBI Taxonomy" id="1940"/>
    <lineage>
        <taxon>Bacteria</taxon>
        <taxon>Bacillati</taxon>
        <taxon>Actinomycetota</taxon>
        <taxon>Actinomycetes</taxon>
        <taxon>Kitasatosporales</taxon>
        <taxon>Streptomycetaceae</taxon>
        <taxon>Streptomyces</taxon>
    </lineage>
</organism>
<keyword evidence="1" id="KW-0378">Hydrolase</keyword>
<dbReference type="SUPFAM" id="SSF53474">
    <property type="entry name" value="alpha/beta-Hydrolases"/>
    <property type="match status" value="1"/>
</dbReference>
<dbReference type="GO" id="GO:0016787">
    <property type="term" value="F:hydrolase activity"/>
    <property type="evidence" value="ECO:0007669"/>
    <property type="project" value="UniProtKB-KW"/>
</dbReference>
<name>A0A1Z2LDU4_9ACTN</name>
<dbReference type="KEGG" id="salj:SMD11_6897"/>
<proteinExistence type="predicted"/>
<dbReference type="RefSeq" id="WP_234366300.1">
    <property type="nucleotide sequence ID" value="NZ_CP021744.1"/>
</dbReference>
<dbReference type="AlphaFoldDB" id="A0A1Z2LDU4"/>
<evidence type="ECO:0000313" key="1">
    <source>
        <dbReference type="EMBL" id="ARZ72473.1"/>
    </source>
</evidence>
<dbReference type="Gene3D" id="3.40.50.1820">
    <property type="entry name" value="alpha/beta hydrolase"/>
    <property type="match status" value="1"/>
</dbReference>
<protein>
    <submittedName>
        <fullName evidence="1">Hydrolase</fullName>
    </submittedName>
</protein>
<reference evidence="1 2" key="1">
    <citation type="submission" date="2017-06" db="EMBL/GenBank/DDBJ databases">
        <title>Streptomyces albireticuli Genome sequencing and assembly.</title>
        <authorList>
            <person name="Wang Y."/>
            <person name="Du B."/>
            <person name="Ding Y."/>
            <person name="Liu H."/>
            <person name="Hou Q."/>
            <person name="Liu K."/>
            <person name="Yao L."/>
            <person name="Wang C."/>
        </authorList>
    </citation>
    <scope>NUCLEOTIDE SEQUENCE [LARGE SCALE GENOMIC DNA]</scope>
    <source>
        <strain evidence="1 2">MDJK11</strain>
    </source>
</reference>
<evidence type="ECO:0000313" key="2">
    <source>
        <dbReference type="Proteomes" id="UP000195755"/>
    </source>
</evidence>
<accession>A0A1Z2LDU4</accession>
<dbReference type="InterPro" id="IPR029058">
    <property type="entry name" value="AB_hydrolase_fold"/>
</dbReference>
<dbReference type="EMBL" id="CP021744">
    <property type="protein sequence ID" value="ARZ72473.1"/>
    <property type="molecule type" value="Genomic_DNA"/>
</dbReference>
<dbReference type="Proteomes" id="UP000195755">
    <property type="component" value="Chromosome"/>
</dbReference>
<gene>
    <name evidence="1" type="ORF">SMD11_6897</name>
</gene>